<sequence length="178" mass="20655">MKLFRLCYRKIIDIQSRKAWDKMVFDDTHLEFYMQAQRMDPDGKYSTFQELSDNVPGADQLHYLASTAAVAYIRQLKDVVPDIANAYGKLCLPFKNFRFEIVESHITDKMKHKIAIWFYSDPLTWIDTVNNQLLVAYGDQREAFRNGKEVETDMISLSPFLSISHITSIAVPNFQSVC</sequence>
<dbReference type="AlphaFoldDB" id="A0A4R5D5R8"/>
<evidence type="ECO:0000313" key="1">
    <source>
        <dbReference type="EMBL" id="TDE08829.1"/>
    </source>
</evidence>
<proteinExistence type="predicted"/>
<dbReference type="RefSeq" id="WP_131962532.1">
    <property type="nucleotide sequence ID" value="NZ_SMFL01000023.1"/>
</dbReference>
<comment type="caution">
    <text evidence="1">The sequence shown here is derived from an EMBL/GenBank/DDBJ whole genome shotgun (WGS) entry which is preliminary data.</text>
</comment>
<protein>
    <submittedName>
        <fullName evidence="1">Uncharacterized protein</fullName>
    </submittedName>
</protein>
<accession>A0A4R5D5R8</accession>
<organism evidence="1 2">
    <name type="scientific">Dyadobacter psychrotolerans</name>
    <dbReference type="NCBI Taxonomy" id="2541721"/>
    <lineage>
        <taxon>Bacteria</taxon>
        <taxon>Pseudomonadati</taxon>
        <taxon>Bacteroidota</taxon>
        <taxon>Cytophagia</taxon>
        <taxon>Cytophagales</taxon>
        <taxon>Spirosomataceae</taxon>
        <taxon>Dyadobacter</taxon>
    </lineage>
</organism>
<evidence type="ECO:0000313" key="2">
    <source>
        <dbReference type="Proteomes" id="UP000294850"/>
    </source>
</evidence>
<dbReference type="EMBL" id="SMFL01000023">
    <property type="protein sequence ID" value="TDE08829.1"/>
    <property type="molecule type" value="Genomic_DNA"/>
</dbReference>
<keyword evidence="2" id="KW-1185">Reference proteome</keyword>
<gene>
    <name evidence="1" type="ORF">E0F88_31775</name>
</gene>
<dbReference type="Proteomes" id="UP000294850">
    <property type="component" value="Unassembled WGS sequence"/>
</dbReference>
<reference evidence="1 2" key="1">
    <citation type="submission" date="2019-03" db="EMBL/GenBank/DDBJ databases">
        <title>Dyadobacter AR-3-6 sp. nov., isolated from arctic soil.</title>
        <authorList>
            <person name="Chaudhary D.K."/>
        </authorList>
    </citation>
    <scope>NUCLEOTIDE SEQUENCE [LARGE SCALE GENOMIC DNA]</scope>
    <source>
        <strain evidence="1 2">AR-3-6</strain>
    </source>
</reference>
<name>A0A4R5D5R8_9BACT</name>
<dbReference type="OrthoDB" id="793934at2"/>